<evidence type="ECO:0000313" key="9">
    <source>
        <dbReference type="EMBL" id="DAB37581.1"/>
    </source>
</evidence>
<comment type="similarity">
    <text evidence="1 8">Belongs to the SELO family.</text>
</comment>
<dbReference type="GO" id="GO:0070733">
    <property type="term" value="F:AMPylase activity"/>
    <property type="evidence" value="ECO:0007669"/>
    <property type="project" value="UniProtKB-EC"/>
</dbReference>
<evidence type="ECO:0000256" key="5">
    <source>
        <dbReference type="ARBA" id="ARBA00022741"/>
    </source>
</evidence>
<comment type="catalytic activity">
    <reaction evidence="8">
        <text>L-tyrosyl-[protein] + UTP = O-(5'-uridylyl)-L-tyrosyl-[protein] + diphosphate</text>
        <dbReference type="Rhea" id="RHEA:83887"/>
        <dbReference type="Rhea" id="RHEA-COMP:10136"/>
        <dbReference type="Rhea" id="RHEA-COMP:20238"/>
        <dbReference type="ChEBI" id="CHEBI:33019"/>
        <dbReference type="ChEBI" id="CHEBI:46398"/>
        <dbReference type="ChEBI" id="CHEBI:46858"/>
        <dbReference type="ChEBI" id="CHEBI:90602"/>
    </reaction>
</comment>
<feature type="binding site" evidence="8">
    <location>
        <position position="170"/>
    </location>
    <ligand>
        <name>ATP</name>
        <dbReference type="ChEBI" id="CHEBI:30616"/>
    </ligand>
</feature>
<feature type="binding site" evidence="8">
    <location>
        <position position="92"/>
    </location>
    <ligand>
        <name>ATP</name>
        <dbReference type="ChEBI" id="CHEBI:30616"/>
    </ligand>
</feature>
<keyword evidence="8" id="KW-0464">Manganese</keyword>
<dbReference type="HAMAP" id="MF_00692">
    <property type="entry name" value="SelO"/>
    <property type="match status" value="1"/>
</dbReference>
<evidence type="ECO:0000313" key="10">
    <source>
        <dbReference type="Proteomes" id="UP000228859"/>
    </source>
</evidence>
<proteinExistence type="inferred from homology"/>
<sequence>MKISDLTLSTPYLSLDPIFYHEVAPTPLKHPRLVSFNPSGTLLLGLDPAHIDTSEIEALLNGTLLLSGSRPYAMCYAGHQFGYYVPRLGDGRAINLGATKGWNLQLKGSGQTRYSRQGDGRAVLRSSIREYLLSEAMHTLGIPTSRSLALITSDEKVARERWEHGAVVLRLSPSWIRFGTFEYFFHSNRYDKLENLADFLLQESFPELVGVENSYLKMFGEIVKRTAHLIAHWQSVGFNHGVMNTDNMSAIGLTIDYGPFAFLDTFESGYICNHTDTQGRYSYDNQPRIGYWNLERLAHALSPLIHEKKLKNELDKYGEYFTLHLLELLRAKLGLESADKNDSELLRSLFSIMENGRIDMTPFFRTLSRYDGDKEPLCALTLAPNQLNEWLKRYDERLRLNTLSPDARHAKMLRTNPKYVLKNYILQEAIDAAEKNDFSLVNNLLTLAQSPYDEHHAFERYAGSTPNQYKNLKLSCSS</sequence>
<dbReference type="EC" id="2.7.7.108" evidence="8"/>
<feature type="binding site" evidence="8">
    <location>
        <position position="91"/>
    </location>
    <ligand>
        <name>ATP</name>
        <dbReference type="ChEBI" id="CHEBI:30616"/>
    </ligand>
</feature>
<dbReference type="GO" id="GO:0030145">
    <property type="term" value="F:manganese ion binding"/>
    <property type="evidence" value="ECO:0007669"/>
    <property type="project" value="UniProtKB-UniRule"/>
</dbReference>
<protein>
    <recommendedName>
        <fullName evidence="8">Protein nucleotidyltransferase YdiU</fullName>
        <ecNumber evidence="8">2.7.7.-</ecNumber>
    </recommendedName>
    <alternativeName>
        <fullName evidence="8">Protein adenylyltransferase YdiU</fullName>
        <ecNumber evidence="8">2.7.7.108</ecNumber>
    </alternativeName>
    <alternativeName>
        <fullName evidence="8">Protein uridylyltransferase YdiU</fullName>
        <ecNumber evidence="8">2.7.7.-</ecNumber>
    </alternativeName>
</protein>
<comment type="caution">
    <text evidence="9">The sequence shown here is derived from an EMBL/GenBank/DDBJ whole genome shotgun (WGS) entry which is preliminary data.</text>
</comment>
<dbReference type="GO" id="GO:0000287">
    <property type="term" value="F:magnesium ion binding"/>
    <property type="evidence" value="ECO:0007669"/>
    <property type="project" value="UniProtKB-UniRule"/>
</dbReference>
<dbReference type="AlphaFoldDB" id="A0A2D3W8A2"/>
<keyword evidence="4 8" id="KW-0479">Metal-binding</keyword>
<evidence type="ECO:0000256" key="6">
    <source>
        <dbReference type="ARBA" id="ARBA00022840"/>
    </source>
</evidence>
<dbReference type="PANTHER" id="PTHR32057:SF14">
    <property type="entry name" value="PROTEIN ADENYLYLTRANSFERASE SELO, MITOCHONDRIAL"/>
    <property type="match status" value="1"/>
</dbReference>
<comment type="cofactor">
    <cofactor evidence="8">
        <name>Mg(2+)</name>
        <dbReference type="ChEBI" id="CHEBI:18420"/>
    </cofactor>
    <cofactor evidence="8">
        <name>Mn(2+)</name>
        <dbReference type="ChEBI" id="CHEBI:29035"/>
    </cofactor>
</comment>
<reference evidence="9 10" key="1">
    <citation type="journal article" date="2017" name="Front. Microbiol.">
        <title>Comparative Genomic Analysis of the Class Epsilonproteobacteria and Proposed Reclassification to Epsilonbacteraeota (phyl. nov.).</title>
        <authorList>
            <person name="Waite D.W."/>
            <person name="Vanwonterghem I."/>
            <person name="Rinke C."/>
            <person name="Parks D.H."/>
            <person name="Zhang Y."/>
            <person name="Takai K."/>
            <person name="Sievert S.M."/>
            <person name="Simon J."/>
            <person name="Campbell B.J."/>
            <person name="Hanson T.E."/>
            <person name="Woyke T."/>
            <person name="Klotz M.G."/>
            <person name="Hugenholtz P."/>
        </authorList>
    </citation>
    <scope>NUCLEOTIDE SEQUENCE [LARGE SCALE GENOMIC DNA]</scope>
    <source>
        <strain evidence="9">UBA12443</strain>
    </source>
</reference>
<comment type="catalytic activity">
    <reaction evidence="8">
        <text>L-histidyl-[protein] + UTP = N(tele)-(5'-uridylyl)-L-histidyl-[protein] + diphosphate</text>
        <dbReference type="Rhea" id="RHEA:83891"/>
        <dbReference type="Rhea" id="RHEA-COMP:9745"/>
        <dbReference type="Rhea" id="RHEA-COMP:20239"/>
        <dbReference type="ChEBI" id="CHEBI:29979"/>
        <dbReference type="ChEBI" id="CHEBI:33019"/>
        <dbReference type="ChEBI" id="CHEBI:46398"/>
        <dbReference type="ChEBI" id="CHEBI:233474"/>
    </reaction>
</comment>
<comment type="function">
    <text evidence="8">Nucleotidyltransferase involved in the post-translational modification of proteins. It can catalyze the addition of adenosine monophosphate (AMP) or uridine monophosphate (UMP) to a protein, resulting in modifications known as AMPylation and UMPylation.</text>
</comment>
<feature type="binding site" evidence="8">
    <location>
        <position position="177"/>
    </location>
    <ligand>
        <name>ATP</name>
        <dbReference type="ChEBI" id="CHEBI:30616"/>
    </ligand>
</feature>
<dbReference type="EMBL" id="DLUI01000150">
    <property type="protein sequence ID" value="DAB37581.1"/>
    <property type="molecule type" value="Genomic_DNA"/>
</dbReference>
<feature type="binding site" evidence="8">
    <location>
        <position position="247"/>
    </location>
    <ligand>
        <name>Mg(2+)</name>
        <dbReference type="ChEBI" id="CHEBI:18420"/>
    </ligand>
</feature>
<comment type="catalytic activity">
    <reaction evidence="8">
        <text>L-tyrosyl-[protein] + ATP = O-(5'-adenylyl)-L-tyrosyl-[protein] + diphosphate</text>
        <dbReference type="Rhea" id="RHEA:54288"/>
        <dbReference type="Rhea" id="RHEA-COMP:10136"/>
        <dbReference type="Rhea" id="RHEA-COMP:13846"/>
        <dbReference type="ChEBI" id="CHEBI:30616"/>
        <dbReference type="ChEBI" id="CHEBI:33019"/>
        <dbReference type="ChEBI" id="CHEBI:46858"/>
        <dbReference type="ChEBI" id="CHEBI:83624"/>
        <dbReference type="EC" id="2.7.7.108"/>
    </reaction>
</comment>
<comment type="catalytic activity">
    <reaction evidence="8">
        <text>L-seryl-[protein] + ATP = 3-O-(5'-adenylyl)-L-seryl-[protein] + diphosphate</text>
        <dbReference type="Rhea" id="RHEA:58120"/>
        <dbReference type="Rhea" id="RHEA-COMP:9863"/>
        <dbReference type="Rhea" id="RHEA-COMP:15073"/>
        <dbReference type="ChEBI" id="CHEBI:29999"/>
        <dbReference type="ChEBI" id="CHEBI:30616"/>
        <dbReference type="ChEBI" id="CHEBI:33019"/>
        <dbReference type="ChEBI" id="CHEBI:142516"/>
        <dbReference type="EC" id="2.7.7.108"/>
    </reaction>
</comment>
<evidence type="ECO:0000256" key="4">
    <source>
        <dbReference type="ARBA" id="ARBA00022723"/>
    </source>
</evidence>
<evidence type="ECO:0000256" key="2">
    <source>
        <dbReference type="ARBA" id="ARBA00022679"/>
    </source>
</evidence>
<evidence type="ECO:0000256" key="1">
    <source>
        <dbReference type="ARBA" id="ARBA00009747"/>
    </source>
</evidence>
<feature type="binding site" evidence="8">
    <location>
        <position position="89"/>
    </location>
    <ligand>
        <name>ATP</name>
        <dbReference type="ChEBI" id="CHEBI:30616"/>
    </ligand>
</feature>
<accession>A0A2D3W8A2</accession>
<dbReference type="Pfam" id="PF02696">
    <property type="entry name" value="SelO"/>
    <property type="match status" value="1"/>
</dbReference>
<name>A0A2D3W8A2_9BACT</name>
<dbReference type="InterPro" id="IPR003846">
    <property type="entry name" value="SelO"/>
</dbReference>
<dbReference type="Proteomes" id="UP000228859">
    <property type="component" value="Unassembled WGS sequence"/>
</dbReference>
<feature type="binding site" evidence="8">
    <location>
        <position position="256"/>
    </location>
    <ligand>
        <name>ATP</name>
        <dbReference type="ChEBI" id="CHEBI:30616"/>
    </ligand>
</feature>
<keyword evidence="2 8" id="KW-0808">Transferase</keyword>
<dbReference type="PANTHER" id="PTHR32057">
    <property type="entry name" value="PROTEIN ADENYLYLTRANSFERASE SELO, MITOCHONDRIAL"/>
    <property type="match status" value="1"/>
</dbReference>
<feature type="active site" description="Proton acceptor" evidence="8">
    <location>
        <position position="246"/>
    </location>
</feature>
<feature type="binding site" evidence="8">
    <location>
        <position position="256"/>
    </location>
    <ligand>
        <name>Mg(2+)</name>
        <dbReference type="ChEBI" id="CHEBI:18420"/>
    </ligand>
</feature>
<keyword evidence="5 8" id="KW-0547">Nucleotide-binding</keyword>
<evidence type="ECO:0000256" key="7">
    <source>
        <dbReference type="ARBA" id="ARBA00022842"/>
    </source>
</evidence>
<dbReference type="GO" id="GO:0005524">
    <property type="term" value="F:ATP binding"/>
    <property type="evidence" value="ECO:0007669"/>
    <property type="project" value="UniProtKB-UniRule"/>
</dbReference>
<feature type="binding site" evidence="8">
    <location>
        <position position="119"/>
    </location>
    <ligand>
        <name>ATP</name>
        <dbReference type="ChEBI" id="CHEBI:30616"/>
    </ligand>
</feature>
<keyword evidence="6 8" id="KW-0067">ATP-binding</keyword>
<evidence type="ECO:0000256" key="8">
    <source>
        <dbReference type="HAMAP-Rule" id="MF_00692"/>
    </source>
</evidence>
<dbReference type="NCBIfam" id="NF000658">
    <property type="entry name" value="PRK00029.1"/>
    <property type="match status" value="1"/>
</dbReference>
<keyword evidence="3 8" id="KW-0548">Nucleotidyltransferase</keyword>
<feature type="binding site" evidence="8">
    <location>
        <position position="120"/>
    </location>
    <ligand>
        <name>ATP</name>
        <dbReference type="ChEBI" id="CHEBI:30616"/>
    </ligand>
</feature>
<comment type="catalytic activity">
    <reaction evidence="8">
        <text>L-seryl-[protein] + UTP = O-(5'-uridylyl)-L-seryl-[protein] + diphosphate</text>
        <dbReference type="Rhea" id="RHEA:64604"/>
        <dbReference type="Rhea" id="RHEA-COMP:9863"/>
        <dbReference type="Rhea" id="RHEA-COMP:16635"/>
        <dbReference type="ChEBI" id="CHEBI:29999"/>
        <dbReference type="ChEBI" id="CHEBI:33019"/>
        <dbReference type="ChEBI" id="CHEBI:46398"/>
        <dbReference type="ChEBI" id="CHEBI:156051"/>
    </reaction>
</comment>
<evidence type="ECO:0000256" key="3">
    <source>
        <dbReference type="ARBA" id="ARBA00022695"/>
    </source>
</evidence>
<organism evidence="9 10">
    <name type="scientific">Sulfuricurvum kujiense</name>
    <dbReference type="NCBI Taxonomy" id="148813"/>
    <lineage>
        <taxon>Bacteria</taxon>
        <taxon>Pseudomonadati</taxon>
        <taxon>Campylobacterota</taxon>
        <taxon>Epsilonproteobacteria</taxon>
        <taxon>Campylobacterales</taxon>
        <taxon>Sulfurimonadaceae</taxon>
        <taxon>Sulfuricurvum</taxon>
    </lineage>
</organism>
<dbReference type="RefSeq" id="WP_294894210.1">
    <property type="nucleotide sequence ID" value="NZ_DLUI01000150.1"/>
</dbReference>
<comment type="catalytic activity">
    <reaction evidence="8">
        <text>L-threonyl-[protein] + ATP = 3-O-(5'-adenylyl)-L-threonyl-[protein] + diphosphate</text>
        <dbReference type="Rhea" id="RHEA:54292"/>
        <dbReference type="Rhea" id="RHEA-COMP:11060"/>
        <dbReference type="Rhea" id="RHEA-COMP:13847"/>
        <dbReference type="ChEBI" id="CHEBI:30013"/>
        <dbReference type="ChEBI" id="CHEBI:30616"/>
        <dbReference type="ChEBI" id="CHEBI:33019"/>
        <dbReference type="ChEBI" id="CHEBI:138113"/>
        <dbReference type="EC" id="2.7.7.108"/>
    </reaction>
</comment>
<keyword evidence="7 8" id="KW-0460">Magnesium</keyword>
<gene>
    <name evidence="8" type="primary">ydiU</name>
    <name evidence="8" type="synonym">selO</name>
    <name evidence="9" type="ORF">CFH83_10390</name>
</gene>
<feature type="binding site" evidence="8">
    <location>
        <position position="107"/>
    </location>
    <ligand>
        <name>ATP</name>
        <dbReference type="ChEBI" id="CHEBI:30616"/>
    </ligand>
</feature>
<dbReference type="EC" id="2.7.7.-" evidence="8"/>